<proteinExistence type="predicted"/>
<dbReference type="InterPro" id="IPR007355">
    <property type="entry name" value="DUF424"/>
</dbReference>
<evidence type="ECO:0000313" key="1">
    <source>
        <dbReference type="EMBL" id="SVD02051.1"/>
    </source>
</evidence>
<gene>
    <name evidence="1" type="ORF">METZ01_LOCUS354905</name>
</gene>
<organism evidence="1">
    <name type="scientific">marine metagenome</name>
    <dbReference type="NCBI Taxonomy" id="408172"/>
    <lineage>
        <taxon>unclassified sequences</taxon>
        <taxon>metagenomes</taxon>
        <taxon>ecological metagenomes</taxon>
    </lineage>
</organism>
<dbReference type="Gene3D" id="3.30.1860.10">
    <property type="entry name" value="uncharacterized conserved protein from methanopyrus kandleri domain like"/>
    <property type="match status" value="1"/>
</dbReference>
<dbReference type="EMBL" id="UINC01124711">
    <property type="protein sequence ID" value="SVD02051.1"/>
    <property type="molecule type" value="Genomic_DNA"/>
</dbReference>
<name>A0A382RZG9_9ZZZZ</name>
<feature type="non-terminal residue" evidence="1">
    <location>
        <position position="39"/>
    </location>
</feature>
<accession>A0A382RZG9</accession>
<protein>
    <submittedName>
        <fullName evidence="1">Uncharacterized protein</fullName>
    </submittedName>
</protein>
<dbReference type="AlphaFoldDB" id="A0A382RZG9"/>
<sequence>MLNICDFDLLGKTLTRDKFSIKIDEKYYGEKTINKEKAT</sequence>
<dbReference type="Pfam" id="PF04242">
    <property type="entry name" value="DUF424"/>
    <property type="match status" value="1"/>
</dbReference>
<reference evidence="1" key="1">
    <citation type="submission" date="2018-05" db="EMBL/GenBank/DDBJ databases">
        <authorList>
            <person name="Lanie J.A."/>
            <person name="Ng W.-L."/>
            <person name="Kazmierczak K.M."/>
            <person name="Andrzejewski T.M."/>
            <person name="Davidsen T.M."/>
            <person name="Wayne K.J."/>
            <person name="Tettelin H."/>
            <person name="Glass J.I."/>
            <person name="Rusch D."/>
            <person name="Podicherti R."/>
            <person name="Tsui H.-C.T."/>
            <person name="Winkler M.E."/>
        </authorList>
    </citation>
    <scope>NUCLEOTIDE SEQUENCE</scope>
</reference>